<keyword evidence="3" id="KW-1185">Reference proteome</keyword>
<gene>
    <name evidence="2" type="ORF">V0R53_12305</name>
</gene>
<dbReference type="PANTHER" id="PTHR21180:SF32">
    <property type="entry name" value="ENDONUCLEASE_EXONUCLEASE_PHOSPHATASE FAMILY DOMAIN-CONTAINING PROTEIN 1"/>
    <property type="match status" value="1"/>
</dbReference>
<dbReference type="InterPro" id="IPR004509">
    <property type="entry name" value="Competence_ComEA_HhH"/>
</dbReference>
<dbReference type="SUPFAM" id="SSF47781">
    <property type="entry name" value="RuvA domain 2-like"/>
    <property type="match status" value="1"/>
</dbReference>
<dbReference type="AlphaFoldDB" id="A0AB35WV39"/>
<dbReference type="InterPro" id="IPR051675">
    <property type="entry name" value="Endo/Exo/Phosphatase_dom_1"/>
</dbReference>
<comment type="caution">
    <text evidence="2">The sequence shown here is derived from an EMBL/GenBank/DDBJ whole genome shotgun (WGS) entry which is preliminary data.</text>
</comment>
<dbReference type="RefSeq" id="WP_203542970.1">
    <property type="nucleotide sequence ID" value="NZ_JAZDCU010000006.1"/>
</dbReference>
<sequence length="109" mass="11651">MRNTVLSYLLLPLFASVSFTLSAAPASDPIKTPIPVVATQQSSPQLDLNTADAPTLQSTLMGIGKTKAEAIVAYRDQHGAFASVDELLEIKGIGKALLDRNRDRLTVSQ</sequence>
<dbReference type="EMBL" id="JAZDQP010000007">
    <property type="protein sequence ID" value="MEE1867174.1"/>
    <property type="molecule type" value="Genomic_DNA"/>
</dbReference>
<evidence type="ECO:0000256" key="1">
    <source>
        <dbReference type="SAM" id="SignalP"/>
    </source>
</evidence>
<dbReference type="Pfam" id="PF12836">
    <property type="entry name" value="HHH_3"/>
    <property type="match status" value="1"/>
</dbReference>
<dbReference type="InterPro" id="IPR010994">
    <property type="entry name" value="RuvA_2-like"/>
</dbReference>
<accession>A0AB35WV39</accession>
<proteinExistence type="predicted"/>
<keyword evidence="1" id="KW-0732">Signal</keyword>
<dbReference type="GO" id="GO:0015628">
    <property type="term" value="P:protein secretion by the type II secretion system"/>
    <property type="evidence" value="ECO:0007669"/>
    <property type="project" value="TreeGrafter"/>
</dbReference>
<dbReference type="NCBIfam" id="TIGR00426">
    <property type="entry name" value="competence protein ComEA helix-hairpin-helix repeat region"/>
    <property type="match status" value="1"/>
</dbReference>
<name>A0AB35WV39_9PSED</name>
<dbReference type="Gene3D" id="1.10.150.280">
    <property type="entry name" value="AF1531-like domain"/>
    <property type="match status" value="1"/>
</dbReference>
<dbReference type="PANTHER" id="PTHR21180">
    <property type="entry name" value="ENDONUCLEASE/EXONUCLEASE/PHOSPHATASE FAMILY DOMAIN-CONTAINING PROTEIN 1"/>
    <property type="match status" value="1"/>
</dbReference>
<evidence type="ECO:0000313" key="2">
    <source>
        <dbReference type="EMBL" id="MEE1867174.1"/>
    </source>
</evidence>
<organism evidence="2 3">
    <name type="scientific">Pseudomonas auratipiscis</name>
    <dbReference type="NCBI Taxonomy" id="3115853"/>
    <lineage>
        <taxon>Bacteria</taxon>
        <taxon>Pseudomonadati</taxon>
        <taxon>Pseudomonadota</taxon>
        <taxon>Gammaproteobacteria</taxon>
        <taxon>Pseudomonadales</taxon>
        <taxon>Pseudomonadaceae</taxon>
        <taxon>Pseudomonas</taxon>
    </lineage>
</organism>
<feature type="chain" id="PRO_5044346899" evidence="1">
    <location>
        <begin position="24"/>
        <end position="109"/>
    </location>
</feature>
<feature type="signal peptide" evidence="1">
    <location>
        <begin position="1"/>
        <end position="23"/>
    </location>
</feature>
<dbReference type="Proteomes" id="UP001307839">
    <property type="component" value="Unassembled WGS sequence"/>
</dbReference>
<evidence type="ECO:0000313" key="3">
    <source>
        <dbReference type="Proteomes" id="UP001307839"/>
    </source>
</evidence>
<protein>
    <submittedName>
        <fullName evidence="2">Helix-hairpin-helix domain-containing protein</fullName>
    </submittedName>
</protein>
<dbReference type="GO" id="GO:0015627">
    <property type="term" value="C:type II protein secretion system complex"/>
    <property type="evidence" value="ECO:0007669"/>
    <property type="project" value="TreeGrafter"/>
</dbReference>
<reference evidence="2 3" key="1">
    <citation type="submission" date="2024-01" db="EMBL/GenBank/DDBJ databases">
        <title>Unpublished Manusciprt.</title>
        <authorList>
            <person name="Duman M."/>
            <person name="Valdes E.G."/>
            <person name="Ajmi N."/>
            <person name="Altun S."/>
            <person name="Saticioglu I.B."/>
        </authorList>
    </citation>
    <scope>NUCLEOTIDE SEQUENCE [LARGE SCALE GENOMIC DNA]</scope>
    <source>
        <strain evidence="2 3">120P</strain>
    </source>
</reference>